<reference evidence="3 4" key="1">
    <citation type="submission" date="2017-03" db="EMBL/GenBank/DDBJ databases">
        <title>Genome of the blue death feigning beetle - Asbolus verrucosus.</title>
        <authorList>
            <person name="Rider S.D."/>
        </authorList>
    </citation>
    <scope>NUCLEOTIDE SEQUENCE [LARGE SCALE GENOMIC DNA]</scope>
    <source>
        <strain evidence="3">Butters</strain>
        <tissue evidence="3">Head and leg muscle</tissue>
    </source>
</reference>
<dbReference type="InterPro" id="IPR050410">
    <property type="entry name" value="CCR4/nocturin_mRNA_transcr"/>
</dbReference>
<evidence type="ECO:0000259" key="1">
    <source>
        <dbReference type="Pfam" id="PF03372"/>
    </source>
</evidence>
<dbReference type="InterPro" id="IPR048821">
    <property type="entry name" value="PDE12-like_N"/>
</dbReference>
<gene>
    <name evidence="3" type="ORF">BDFB_000813</name>
</gene>
<accession>A0A482VTH5</accession>
<dbReference type="GO" id="GO:0005739">
    <property type="term" value="C:mitochondrion"/>
    <property type="evidence" value="ECO:0007669"/>
    <property type="project" value="TreeGrafter"/>
</dbReference>
<dbReference type="AlphaFoldDB" id="A0A482VTH5"/>
<name>A0A482VTH5_ASBVE</name>
<proteinExistence type="predicted"/>
<dbReference type="GO" id="GO:0000288">
    <property type="term" value="P:nuclear-transcribed mRNA catabolic process, deadenylation-dependent decay"/>
    <property type="evidence" value="ECO:0007669"/>
    <property type="project" value="TreeGrafter"/>
</dbReference>
<dbReference type="PANTHER" id="PTHR12121:SF37">
    <property type="entry name" value="2',5'-PHOSPHODIESTERASE 12"/>
    <property type="match status" value="1"/>
</dbReference>
<evidence type="ECO:0000313" key="3">
    <source>
        <dbReference type="EMBL" id="RZC35729.1"/>
    </source>
</evidence>
<evidence type="ECO:0000313" key="4">
    <source>
        <dbReference type="Proteomes" id="UP000292052"/>
    </source>
</evidence>
<comment type="caution">
    <text evidence="3">The sequence shown here is derived from an EMBL/GenBank/DDBJ whole genome shotgun (WGS) entry which is preliminary data.</text>
</comment>
<protein>
    <submittedName>
        <fullName evidence="3">2',5'-phosphodiesterase 12</fullName>
    </submittedName>
</protein>
<dbReference type="PANTHER" id="PTHR12121">
    <property type="entry name" value="CARBON CATABOLITE REPRESSOR PROTEIN 4"/>
    <property type="match status" value="1"/>
</dbReference>
<evidence type="ECO:0000259" key="2">
    <source>
        <dbReference type="Pfam" id="PF21171"/>
    </source>
</evidence>
<dbReference type="Gene3D" id="3.60.10.10">
    <property type="entry name" value="Endonuclease/exonuclease/phosphatase"/>
    <property type="match status" value="1"/>
</dbReference>
<dbReference type="Proteomes" id="UP000292052">
    <property type="component" value="Unassembled WGS sequence"/>
</dbReference>
<dbReference type="InterPro" id="IPR005135">
    <property type="entry name" value="Endo/exonuclease/phosphatase"/>
</dbReference>
<feature type="domain" description="Endonuclease/exonuclease/phosphatase" evidence="1">
    <location>
        <begin position="232"/>
        <end position="329"/>
    </location>
</feature>
<organism evidence="3 4">
    <name type="scientific">Asbolus verrucosus</name>
    <name type="common">Desert ironclad beetle</name>
    <dbReference type="NCBI Taxonomy" id="1661398"/>
    <lineage>
        <taxon>Eukaryota</taxon>
        <taxon>Metazoa</taxon>
        <taxon>Ecdysozoa</taxon>
        <taxon>Arthropoda</taxon>
        <taxon>Hexapoda</taxon>
        <taxon>Insecta</taxon>
        <taxon>Pterygota</taxon>
        <taxon>Neoptera</taxon>
        <taxon>Endopterygota</taxon>
        <taxon>Coleoptera</taxon>
        <taxon>Polyphaga</taxon>
        <taxon>Cucujiformia</taxon>
        <taxon>Tenebrionidae</taxon>
        <taxon>Pimeliinae</taxon>
        <taxon>Asbolus</taxon>
    </lineage>
</organism>
<dbReference type="Pfam" id="PF03372">
    <property type="entry name" value="Exo_endo_phos"/>
    <property type="match status" value="1"/>
</dbReference>
<dbReference type="OrthoDB" id="412787at2759"/>
<dbReference type="STRING" id="1661398.A0A482VTH5"/>
<sequence length="473" mass="54350">MNKAYLRHLNESEKFEITFQYVDPEARINRQFNLCRQVSETISSFTTRVATNMDKVIKKKNKNQTQPPIKVSVSVNGNQVKDDSISCKDIFVKNTDRIVLNVCNQQYDVIINSPWVSGLALPNSILANFPVYPVKFESQYTDRGASEFSWFKSKNKTDWTLIGDRFIYQPSNGDIDSFLKISCLPRNGDLEGPRVEAVSAVQVQAGPGFCPFETRHEFTKEKCKGESFRVVSYNILADLYCDSDFTREVLHPYCPAYALSFDYRKQLIIKELTGYNADLICLQEVDKKIYNYDLQPFFEQLGYNSDFCIKRGLVAEGLALFYNRARFKQLETFRLVLSDELNTNQLFSDIWERIAANKELSARILDRSTVLQANILESLDNNEVLIVANTHLYFHPDADHIRLLQGAVIIRYLEHLVDDFKNKVTDQDLRKYSTISAQVVPFPSSEELSQHTALPSIVFPSDHIALISDLKWT</sequence>
<dbReference type="Pfam" id="PF21171">
    <property type="entry name" value="PDE12-like_N"/>
    <property type="match status" value="1"/>
</dbReference>
<keyword evidence="4" id="KW-1185">Reference proteome</keyword>
<dbReference type="EMBL" id="QDEB01068353">
    <property type="protein sequence ID" value="RZC35729.1"/>
    <property type="molecule type" value="Genomic_DNA"/>
</dbReference>
<feature type="domain" description="2',5'-phosphodiesterase 12-like N-terminal" evidence="2">
    <location>
        <begin position="115"/>
        <end position="203"/>
    </location>
</feature>
<dbReference type="SUPFAM" id="SSF56219">
    <property type="entry name" value="DNase I-like"/>
    <property type="match status" value="1"/>
</dbReference>
<dbReference type="InterPro" id="IPR036691">
    <property type="entry name" value="Endo/exonu/phosph_ase_sf"/>
</dbReference>
<dbReference type="GO" id="GO:0000175">
    <property type="term" value="F:3'-5'-RNA exonuclease activity"/>
    <property type="evidence" value="ECO:0007669"/>
    <property type="project" value="TreeGrafter"/>
</dbReference>